<protein>
    <submittedName>
        <fullName evidence="1">Uncharacterized protein</fullName>
    </submittedName>
</protein>
<dbReference type="EMBL" id="BLAE01000055">
    <property type="protein sequence ID" value="GES14154.1"/>
    <property type="molecule type" value="Genomic_DNA"/>
</dbReference>
<keyword evidence="2" id="KW-1185">Reference proteome</keyword>
<gene>
    <name evidence="1" type="ORF">Amac_077510</name>
</gene>
<evidence type="ECO:0000313" key="2">
    <source>
        <dbReference type="Proteomes" id="UP000331127"/>
    </source>
</evidence>
<proteinExistence type="predicted"/>
<comment type="caution">
    <text evidence="1">The sequence shown here is derived from an EMBL/GenBank/DDBJ whole genome shotgun (WGS) entry which is preliminary data.</text>
</comment>
<dbReference type="Proteomes" id="UP000331127">
    <property type="component" value="Unassembled WGS sequence"/>
</dbReference>
<sequence length="110" mass="11989">MTKKIKYNDVTADGALFPVDAPVLVRYPLPGADEADGDSWAWLPGSVIDECGPGEWSIVIEVSVLAEPDPSVSDAGPEDMLYPVCFRDASEIRAVSDEEWFKVHEELAHG</sequence>
<organism evidence="1 2">
    <name type="scientific">Acrocarpospora macrocephala</name>
    <dbReference type="NCBI Taxonomy" id="150177"/>
    <lineage>
        <taxon>Bacteria</taxon>
        <taxon>Bacillati</taxon>
        <taxon>Actinomycetota</taxon>
        <taxon>Actinomycetes</taxon>
        <taxon>Streptosporangiales</taxon>
        <taxon>Streptosporangiaceae</taxon>
        <taxon>Acrocarpospora</taxon>
    </lineage>
</organism>
<reference evidence="1 2" key="1">
    <citation type="submission" date="2019-10" db="EMBL/GenBank/DDBJ databases">
        <title>Whole genome shotgun sequence of Acrocarpospora macrocephala NBRC 16266.</title>
        <authorList>
            <person name="Ichikawa N."/>
            <person name="Kimura A."/>
            <person name="Kitahashi Y."/>
            <person name="Komaki H."/>
            <person name="Oguchi A."/>
        </authorList>
    </citation>
    <scope>NUCLEOTIDE SEQUENCE [LARGE SCALE GENOMIC DNA]</scope>
    <source>
        <strain evidence="1 2">NBRC 16266</strain>
    </source>
</reference>
<dbReference type="AlphaFoldDB" id="A0A5M3WYW2"/>
<accession>A0A5M3WYW2</accession>
<evidence type="ECO:0000313" key="1">
    <source>
        <dbReference type="EMBL" id="GES14154.1"/>
    </source>
</evidence>
<dbReference type="RefSeq" id="WP_155359354.1">
    <property type="nucleotide sequence ID" value="NZ_BAAAHL010000012.1"/>
</dbReference>
<name>A0A5M3WYW2_9ACTN</name>
<dbReference type="OrthoDB" id="3395242at2"/>